<dbReference type="InterPro" id="IPR036412">
    <property type="entry name" value="HAD-like_sf"/>
</dbReference>
<dbReference type="AlphaFoldDB" id="A0A8J3DWQ2"/>
<proteinExistence type="predicted"/>
<dbReference type="InterPro" id="IPR029044">
    <property type="entry name" value="Nucleotide-diphossugar_trans"/>
</dbReference>
<organism evidence="1 2">
    <name type="scientific">Tianweitania populi</name>
    <dbReference type="NCBI Taxonomy" id="1607949"/>
    <lineage>
        <taxon>Bacteria</taxon>
        <taxon>Pseudomonadati</taxon>
        <taxon>Pseudomonadota</taxon>
        <taxon>Alphaproteobacteria</taxon>
        <taxon>Hyphomicrobiales</taxon>
        <taxon>Phyllobacteriaceae</taxon>
        <taxon>Tianweitania</taxon>
    </lineage>
</organism>
<dbReference type="SUPFAM" id="SSF53448">
    <property type="entry name" value="Nucleotide-diphospho-sugar transferases"/>
    <property type="match status" value="1"/>
</dbReference>
<dbReference type="Proteomes" id="UP000630142">
    <property type="component" value="Unassembled WGS sequence"/>
</dbReference>
<name>A0A8J3DWQ2_9HYPH</name>
<dbReference type="InterPro" id="IPR023214">
    <property type="entry name" value="HAD_sf"/>
</dbReference>
<evidence type="ECO:0000313" key="1">
    <source>
        <dbReference type="EMBL" id="GHD14301.1"/>
    </source>
</evidence>
<dbReference type="RefSeq" id="WP_189503421.1">
    <property type="nucleotide sequence ID" value="NZ_BMZQ01000002.1"/>
</dbReference>
<gene>
    <name evidence="1" type="ORF">GCM10016234_19750</name>
</gene>
<evidence type="ECO:0000313" key="2">
    <source>
        <dbReference type="Proteomes" id="UP000630142"/>
    </source>
</evidence>
<comment type="caution">
    <text evidence="1">The sequence shown here is derived from an EMBL/GenBank/DDBJ whole genome shotgun (WGS) entry which is preliminary data.</text>
</comment>
<reference evidence="1" key="1">
    <citation type="journal article" date="2014" name="Int. J. Syst. Evol. Microbiol.">
        <title>Complete genome sequence of Corynebacterium casei LMG S-19264T (=DSM 44701T), isolated from a smear-ripened cheese.</title>
        <authorList>
            <consortium name="US DOE Joint Genome Institute (JGI-PGF)"/>
            <person name="Walter F."/>
            <person name="Albersmeier A."/>
            <person name="Kalinowski J."/>
            <person name="Ruckert C."/>
        </authorList>
    </citation>
    <scope>NUCLEOTIDE SEQUENCE</scope>
    <source>
        <strain evidence="1">KCTC 42249</strain>
    </source>
</reference>
<protein>
    <recommendedName>
        <fullName evidence="3">MobA-like NTP transferase domain-containing protein</fullName>
    </recommendedName>
</protein>
<evidence type="ECO:0008006" key="3">
    <source>
        <dbReference type="Google" id="ProtNLM"/>
    </source>
</evidence>
<accession>A0A8J3DWQ2</accession>
<sequence>MTKPGTIVLPIAGRSSRFPGLRPKWMLTAPTGELMLEKSLASVADWRNRRVVIGALAEHLDGKGGRGALQRAFGDAVEIVTFEDQTAGPAETVAEILSRADVQGPIFIKDCDSWFVPRENVFSDCVCYADLRQTGEVRNIAAKSFLHLNDNDLLLGIIEKNVSSNYISVGGYGFHDAHVFLDSYRRLLASNHEGEPFVSHVILDAIRQGNVFRGINTDHYVDVGTLEAWNRFREDLGLYIVDLDGVVLKNAGQYIPPLWDDPDQALPGNVAALKAMIARGAQIIFVTARPERFREKTEAFLRELGLSWHAAIFGVNHAARTLVNDFAPSNPFPSAVAINLVRNGDDLATMLPSAVQR</sequence>
<dbReference type="Gene3D" id="3.90.550.10">
    <property type="entry name" value="Spore Coat Polysaccharide Biosynthesis Protein SpsA, Chain A"/>
    <property type="match status" value="1"/>
</dbReference>
<reference evidence="1" key="2">
    <citation type="submission" date="2020-09" db="EMBL/GenBank/DDBJ databases">
        <authorList>
            <person name="Sun Q."/>
            <person name="Kim S."/>
        </authorList>
    </citation>
    <scope>NUCLEOTIDE SEQUENCE</scope>
    <source>
        <strain evidence="1">KCTC 42249</strain>
    </source>
</reference>
<dbReference type="Gene3D" id="3.40.50.1000">
    <property type="entry name" value="HAD superfamily/HAD-like"/>
    <property type="match status" value="1"/>
</dbReference>
<dbReference type="EMBL" id="BMZQ01000002">
    <property type="protein sequence ID" value="GHD14301.1"/>
    <property type="molecule type" value="Genomic_DNA"/>
</dbReference>
<dbReference type="SUPFAM" id="SSF56784">
    <property type="entry name" value="HAD-like"/>
    <property type="match status" value="1"/>
</dbReference>
<keyword evidence="2" id="KW-1185">Reference proteome</keyword>